<protein>
    <submittedName>
        <fullName evidence="3">Saccharopine dehydrogenase</fullName>
    </submittedName>
</protein>
<dbReference type="AlphaFoldDB" id="A0A831LMQ2"/>
<dbReference type="GO" id="GO:0019878">
    <property type="term" value="P:lysine biosynthetic process via aminoadipic acid"/>
    <property type="evidence" value="ECO:0007669"/>
    <property type="project" value="TreeGrafter"/>
</dbReference>
<sequence>NREFINSFLYYHPTDSVELKLYHYMHIDQDSDIIQKLKWLGIFSNTKIGLKQATPAQIMEHILKPKWQLQPGDKDMVVMWHKFVYRDKDSGIPMNLTSSLAVTGDNDIHTAMAKTVGLPLAVAVKLFLTGKIKLTGMHIPTDRLIYKPVLAELEKHGIVFREKLQEDVPEE</sequence>
<name>A0A831LMQ2_9BACT</name>
<evidence type="ECO:0000256" key="1">
    <source>
        <dbReference type="ARBA" id="ARBA00023002"/>
    </source>
</evidence>
<gene>
    <name evidence="3" type="ORF">ENN90_11675</name>
</gene>
<dbReference type="Gene3D" id="3.40.50.720">
    <property type="entry name" value="NAD(P)-binding Rossmann-like Domain"/>
    <property type="match status" value="1"/>
</dbReference>
<dbReference type="Pfam" id="PF16653">
    <property type="entry name" value="Sacchrp_dh_C"/>
    <property type="match status" value="1"/>
</dbReference>
<organism evidence="3">
    <name type="scientific">Mariniphaga anaerophila</name>
    <dbReference type="NCBI Taxonomy" id="1484053"/>
    <lineage>
        <taxon>Bacteria</taxon>
        <taxon>Pseudomonadati</taxon>
        <taxon>Bacteroidota</taxon>
        <taxon>Bacteroidia</taxon>
        <taxon>Marinilabiliales</taxon>
        <taxon>Prolixibacteraceae</taxon>
        <taxon>Mariniphaga</taxon>
    </lineage>
</organism>
<proteinExistence type="predicted"/>
<keyword evidence="1" id="KW-0560">Oxidoreductase</keyword>
<dbReference type="EMBL" id="DSDK01000648">
    <property type="protein sequence ID" value="HDR52260.1"/>
    <property type="molecule type" value="Genomic_DNA"/>
</dbReference>
<dbReference type="SUPFAM" id="SSF55347">
    <property type="entry name" value="Glyceraldehyde-3-phosphate dehydrogenase-like, C-terminal domain"/>
    <property type="match status" value="1"/>
</dbReference>
<dbReference type="PANTHER" id="PTHR11133:SF22">
    <property type="entry name" value="ALPHA-AMINOADIPIC SEMIALDEHYDE SYNTHASE, MITOCHONDRIAL"/>
    <property type="match status" value="1"/>
</dbReference>
<dbReference type="Gene3D" id="1.10.1870.10">
    <property type="entry name" value="Domain 3, Saccharopine reductase"/>
    <property type="match status" value="1"/>
</dbReference>
<accession>A0A831LMQ2</accession>
<dbReference type="Proteomes" id="UP000886047">
    <property type="component" value="Unassembled WGS sequence"/>
</dbReference>
<dbReference type="InterPro" id="IPR051168">
    <property type="entry name" value="AASS"/>
</dbReference>
<dbReference type="GO" id="GO:0005737">
    <property type="term" value="C:cytoplasm"/>
    <property type="evidence" value="ECO:0007669"/>
    <property type="project" value="TreeGrafter"/>
</dbReference>
<feature type="domain" description="Saccharopine dehydrogenase-like C-terminal" evidence="2">
    <location>
        <begin position="31"/>
        <end position="158"/>
    </location>
</feature>
<dbReference type="PANTHER" id="PTHR11133">
    <property type="entry name" value="SACCHAROPINE DEHYDROGENASE"/>
    <property type="match status" value="1"/>
</dbReference>
<dbReference type="InterPro" id="IPR032095">
    <property type="entry name" value="Sacchrp_dh-like_C"/>
</dbReference>
<evidence type="ECO:0000259" key="2">
    <source>
        <dbReference type="Pfam" id="PF16653"/>
    </source>
</evidence>
<feature type="non-terminal residue" evidence="3">
    <location>
        <position position="1"/>
    </location>
</feature>
<dbReference type="Gene3D" id="3.30.360.10">
    <property type="entry name" value="Dihydrodipicolinate Reductase, domain 2"/>
    <property type="match status" value="1"/>
</dbReference>
<comment type="caution">
    <text evidence="3">The sequence shown here is derived from an EMBL/GenBank/DDBJ whole genome shotgun (WGS) entry which is preliminary data.</text>
</comment>
<reference evidence="3" key="1">
    <citation type="journal article" date="2020" name="mSystems">
        <title>Genome- and Community-Level Interaction Insights into Carbon Utilization and Element Cycling Functions of Hydrothermarchaeota in Hydrothermal Sediment.</title>
        <authorList>
            <person name="Zhou Z."/>
            <person name="Liu Y."/>
            <person name="Xu W."/>
            <person name="Pan J."/>
            <person name="Luo Z.H."/>
            <person name="Li M."/>
        </authorList>
    </citation>
    <scope>NUCLEOTIDE SEQUENCE [LARGE SCALE GENOMIC DNA]</scope>
    <source>
        <strain evidence="3">SpSt-1217</strain>
    </source>
</reference>
<evidence type="ECO:0000313" key="3">
    <source>
        <dbReference type="EMBL" id="HDR52260.1"/>
    </source>
</evidence>
<dbReference type="GO" id="GO:0004753">
    <property type="term" value="F:saccharopine dehydrogenase activity"/>
    <property type="evidence" value="ECO:0007669"/>
    <property type="project" value="TreeGrafter"/>
</dbReference>